<sequence>MSLDKYREIANTKNRIQQVLDNRYNYEVDVIYFGSVSNNLGTYNSDCDILLKFSKNFTQDGINEELEDIIKILKNYGYEFVSKWKTKAGHKVVKFLDYNETFYIDITGYNEILCYKTDLIKAYCNVNTEIRDAVMLIKIWADRRELNNPGTTRIINSYCHVLMFITYLIIIGAVPNLRTMSPKFDYWQARKIEYYPQIEPLQNPGTDRICNRYCELVNDGNANIPIYFHEDLEVNLGDDWDIGEAIKGYFYLMGFCFDYLNWDISIYHGNIVKSSTTIDSIDRYTKLLRIRHPFKPDQIESNAALPWCIDGLKWEFMRGYHLLSNSDWNELMHEVDYLNEQDVYECNMYTYISLY</sequence>
<evidence type="ECO:0000259" key="2">
    <source>
        <dbReference type="Pfam" id="PF22600"/>
    </source>
</evidence>
<keyword evidence="1" id="KW-0812">Transmembrane</keyword>
<dbReference type="STRING" id="796925.A0A137NVL6"/>
<dbReference type="AlphaFoldDB" id="A0A137NVL6"/>
<dbReference type="GO" id="GO:0016779">
    <property type="term" value="F:nucleotidyltransferase activity"/>
    <property type="evidence" value="ECO:0007669"/>
    <property type="project" value="UniProtKB-ARBA"/>
</dbReference>
<evidence type="ECO:0000313" key="4">
    <source>
        <dbReference type="Proteomes" id="UP000070444"/>
    </source>
</evidence>
<dbReference type="SUPFAM" id="SSF81301">
    <property type="entry name" value="Nucleotidyltransferase"/>
    <property type="match status" value="1"/>
</dbReference>
<accession>A0A137NVL6</accession>
<keyword evidence="1" id="KW-0472">Membrane</keyword>
<evidence type="ECO:0000313" key="3">
    <source>
        <dbReference type="EMBL" id="KXN66701.1"/>
    </source>
</evidence>
<dbReference type="InterPro" id="IPR043519">
    <property type="entry name" value="NT_sf"/>
</dbReference>
<dbReference type="Proteomes" id="UP000070444">
    <property type="component" value="Unassembled WGS sequence"/>
</dbReference>
<keyword evidence="1" id="KW-1133">Transmembrane helix</keyword>
<dbReference type="OMA" id="VKQWSKK"/>
<feature type="transmembrane region" description="Helical" evidence="1">
    <location>
        <begin position="155"/>
        <end position="174"/>
    </location>
</feature>
<gene>
    <name evidence="3" type="ORF">CONCODRAFT_73498</name>
</gene>
<dbReference type="Gene3D" id="1.10.1410.10">
    <property type="match status" value="1"/>
</dbReference>
<organism evidence="3 4">
    <name type="scientific">Conidiobolus coronatus (strain ATCC 28846 / CBS 209.66 / NRRL 28638)</name>
    <name type="common">Delacroixia coronata</name>
    <dbReference type="NCBI Taxonomy" id="796925"/>
    <lineage>
        <taxon>Eukaryota</taxon>
        <taxon>Fungi</taxon>
        <taxon>Fungi incertae sedis</taxon>
        <taxon>Zoopagomycota</taxon>
        <taxon>Entomophthoromycotina</taxon>
        <taxon>Entomophthoromycetes</taxon>
        <taxon>Entomophthorales</taxon>
        <taxon>Ancylistaceae</taxon>
        <taxon>Conidiobolus</taxon>
    </lineage>
</organism>
<dbReference type="EMBL" id="KQ964696">
    <property type="protein sequence ID" value="KXN66701.1"/>
    <property type="molecule type" value="Genomic_DNA"/>
</dbReference>
<proteinExistence type="predicted"/>
<protein>
    <recommendedName>
        <fullName evidence="2">Poly(A) RNA polymerase mitochondrial-like central palm domain-containing protein</fullName>
    </recommendedName>
</protein>
<dbReference type="GO" id="GO:0031123">
    <property type="term" value="P:RNA 3'-end processing"/>
    <property type="evidence" value="ECO:0007669"/>
    <property type="project" value="TreeGrafter"/>
</dbReference>
<reference evidence="3 4" key="1">
    <citation type="journal article" date="2015" name="Genome Biol. Evol.">
        <title>Phylogenomic analyses indicate that early fungi evolved digesting cell walls of algal ancestors of land plants.</title>
        <authorList>
            <person name="Chang Y."/>
            <person name="Wang S."/>
            <person name="Sekimoto S."/>
            <person name="Aerts A.L."/>
            <person name="Choi C."/>
            <person name="Clum A."/>
            <person name="LaButti K.M."/>
            <person name="Lindquist E.A."/>
            <person name="Yee Ngan C."/>
            <person name="Ohm R.A."/>
            <person name="Salamov A.A."/>
            <person name="Grigoriev I.V."/>
            <person name="Spatafora J.W."/>
            <person name="Berbee M.L."/>
        </authorList>
    </citation>
    <scope>NUCLEOTIDE SEQUENCE [LARGE SCALE GENOMIC DNA]</scope>
    <source>
        <strain evidence="3 4">NRRL 28638</strain>
    </source>
</reference>
<feature type="domain" description="Poly(A) RNA polymerase mitochondrial-like central palm" evidence="2">
    <location>
        <begin position="4"/>
        <end position="124"/>
    </location>
</feature>
<dbReference type="PANTHER" id="PTHR12271">
    <property type="entry name" value="POLY A POLYMERASE CID PAP -RELATED"/>
    <property type="match status" value="1"/>
</dbReference>
<keyword evidence="4" id="KW-1185">Reference proteome</keyword>
<dbReference type="Pfam" id="PF22600">
    <property type="entry name" value="MTPAP-like_central"/>
    <property type="match status" value="1"/>
</dbReference>
<evidence type="ECO:0000256" key="1">
    <source>
        <dbReference type="SAM" id="Phobius"/>
    </source>
</evidence>
<dbReference type="InterPro" id="IPR054708">
    <property type="entry name" value="MTPAP-like_central"/>
</dbReference>
<name>A0A137NVL6_CONC2</name>
<dbReference type="GO" id="GO:0010605">
    <property type="term" value="P:negative regulation of macromolecule metabolic process"/>
    <property type="evidence" value="ECO:0007669"/>
    <property type="project" value="UniProtKB-ARBA"/>
</dbReference>
<dbReference type="SUPFAM" id="SSF81631">
    <property type="entry name" value="PAP/OAS1 substrate-binding domain"/>
    <property type="match status" value="1"/>
</dbReference>
<dbReference type="PANTHER" id="PTHR12271:SF40">
    <property type="entry name" value="POLY(A) RNA POLYMERASE GLD2"/>
    <property type="match status" value="1"/>
</dbReference>
<dbReference type="OrthoDB" id="5512099at2759"/>